<reference evidence="1 2" key="1">
    <citation type="submission" date="2015-02" db="EMBL/GenBank/DDBJ databases">
        <authorList>
            <person name="Chooi Y.-H."/>
        </authorList>
    </citation>
    <scope>NUCLEOTIDE SEQUENCE [LARGE SCALE GENOMIC DNA]</scope>
    <source>
        <strain evidence="1">E3</strain>
    </source>
</reference>
<organism evidence="1 2">
    <name type="scientific">Plasmodiophora brassicae</name>
    <name type="common">Clubroot disease agent</name>
    <dbReference type="NCBI Taxonomy" id="37360"/>
    <lineage>
        <taxon>Eukaryota</taxon>
        <taxon>Sar</taxon>
        <taxon>Rhizaria</taxon>
        <taxon>Endomyxa</taxon>
        <taxon>Phytomyxea</taxon>
        <taxon>Plasmodiophorida</taxon>
        <taxon>Plasmodiophoridae</taxon>
        <taxon>Plasmodiophora</taxon>
    </lineage>
</organism>
<gene>
    <name evidence="1" type="ORF">PBRA_008732</name>
</gene>
<dbReference type="AlphaFoldDB" id="A0A0G4J2L5"/>
<proteinExistence type="predicted"/>
<dbReference type="EMBL" id="CDSF01000118">
    <property type="protein sequence ID" value="CEP01790.1"/>
    <property type="molecule type" value="Genomic_DNA"/>
</dbReference>
<sequence length="155" mass="17629">MSILDIGKFVANQPHIPLTKERRALCMLFRETYLTYGPASYNSGEREPSCPYNNRMLHDRILRECPRKFGLPAHLWTVEDAHQLTCCANWPWNLIDNDSTITGVGHPKRNGLQTFSTVFAFGGEFGSVCLPSSLQPCRRLRIGKCPFRTRNADQS</sequence>
<accession>A0A0G4J2L5</accession>
<protein>
    <submittedName>
        <fullName evidence="1">Uncharacterized protein</fullName>
    </submittedName>
</protein>
<dbReference type="Proteomes" id="UP000039324">
    <property type="component" value="Unassembled WGS sequence"/>
</dbReference>
<evidence type="ECO:0000313" key="1">
    <source>
        <dbReference type="EMBL" id="CEP01790.1"/>
    </source>
</evidence>
<evidence type="ECO:0000313" key="2">
    <source>
        <dbReference type="Proteomes" id="UP000039324"/>
    </source>
</evidence>
<keyword evidence="2" id="KW-1185">Reference proteome</keyword>
<name>A0A0G4J2L5_PLABS</name>